<keyword evidence="6 10" id="KW-1133">Transmembrane helix</keyword>
<evidence type="ECO:0000256" key="5">
    <source>
        <dbReference type="ARBA" id="ARBA00022840"/>
    </source>
</evidence>
<feature type="compositionally biased region" description="Low complexity" evidence="9">
    <location>
        <begin position="993"/>
        <end position="1013"/>
    </location>
</feature>
<evidence type="ECO:0000256" key="6">
    <source>
        <dbReference type="ARBA" id="ARBA00022989"/>
    </source>
</evidence>
<feature type="transmembrane region" description="Helical" evidence="10">
    <location>
        <begin position="60"/>
        <end position="86"/>
    </location>
</feature>
<comment type="subcellular location">
    <subcellularLocation>
        <location evidence="1">Membrane</location>
        <topology evidence="1">Multi-pass membrane protein</topology>
    </subcellularLocation>
</comment>
<dbReference type="SUPFAM" id="SSF90123">
    <property type="entry name" value="ABC transporter transmembrane region"/>
    <property type="match status" value="1"/>
</dbReference>
<dbReference type="GO" id="GO:0005524">
    <property type="term" value="F:ATP binding"/>
    <property type="evidence" value="ECO:0007669"/>
    <property type="project" value="UniProtKB-KW"/>
</dbReference>
<dbReference type="Gene3D" id="3.40.50.300">
    <property type="entry name" value="P-loop containing nucleotide triphosphate hydrolases"/>
    <property type="match status" value="1"/>
</dbReference>
<feature type="compositionally biased region" description="Basic and acidic residues" evidence="9">
    <location>
        <begin position="1108"/>
        <end position="1122"/>
    </location>
</feature>
<dbReference type="InterPro" id="IPR039421">
    <property type="entry name" value="Type_1_exporter"/>
</dbReference>
<evidence type="ECO:0000256" key="3">
    <source>
        <dbReference type="ARBA" id="ARBA00022692"/>
    </source>
</evidence>
<feature type="compositionally biased region" description="Low complexity" evidence="9">
    <location>
        <begin position="1087"/>
        <end position="1107"/>
    </location>
</feature>
<feature type="compositionally biased region" description="Polar residues" evidence="9">
    <location>
        <begin position="1051"/>
        <end position="1063"/>
    </location>
</feature>
<dbReference type="EMBL" id="MU155143">
    <property type="protein sequence ID" value="KAF9484487.1"/>
    <property type="molecule type" value="Genomic_DNA"/>
</dbReference>
<keyword evidence="7 10" id="KW-0472">Membrane</keyword>
<name>A0A9P5ZBN6_9AGAR</name>
<feature type="transmembrane region" description="Helical" evidence="10">
    <location>
        <begin position="98"/>
        <end position="116"/>
    </location>
</feature>
<keyword evidence="4" id="KW-0547">Nucleotide-binding</keyword>
<dbReference type="Pfam" id="PF00664">
    <property type="entry name" value="ABC_membrane"/>
    <property type="match status" value="1"/>
</dbReference>
<gene>
    <name evidence="13" type="ORF">BDN70DRAFT_989577</name>
</gene>
<feature type="transmembrane region" description="Helical" evidence="10">
    <location>
        <begin position="320"/>
        <end position="338"/>
    </location>
</feature>
<feature type="transmembrane region" description="Helical" evidence="10">
    <location>
        <begin position="173"/>
        <end position="193"/>
    </location>
</feature>
<evidence type="ECO:0000256" key="10">
    <source>
        <dbReference type="SAM" id="Phobius"/>
    </source>
</evidence>
<dbReference type="GO" id="GO:0140359">
    <property type="term" value="F:ABC-type transporter activity"/>
    <property type="evidence" value="ECO:0007669"/>
    <property type="project" value="InterPro"/>
</dbReference>
<evidence type="ECO:0000256" key="4">
    <source>
        <dbReference type="ARBA" id="ARBA00022741"/>
    </source>
</evidence>
<dbReference type="PROSITE" id="PS50929">
    <property type="entry name" value="ABC_TM1F"/>
    <property type="match status" value="1"/>
</dbReference>
<evidence type="ECO:0000313" key="13">
    <source>
        <dbReference type="EMBL" id="KAF9484487.1"/>
    </source>
</evidence>
<dbReference type="PANTHER" id="PTHR24221">
    <property type="entry name" value="ATP-BINDING CASSETTE SUB-FAMILY B"/>
    <property type="match status" value="1"/>
</dbReference>
<dbReference type="PANTHER" id="PTHR24221:SF648">
    <property type="entry name" value="ABC-TYPE TRANSPORTER ATR1"/>
    <property type="match status" value="1"/>
</dbReference>
<dbReference type="AlphaFoldDB" id="A0A9P5ZBN6"/>
<feature type="domain" description="ABC transmembrane type-1" evidence="12">
    <location>
        <begin position="326"/>
        <end position="610"/>
    </location>
</feature>
<dbReference type="Pfam" id="PF00005">
    <property type="entry name" value="ABC_tran"/>
    <property type="match status" value="1"/>
</dbReference>
<feature type="compositionally biased region" description="Low complexity" evidence="9">
    <location>
        <begin position="954"/>
        <end position="965"/>
    </location>
</feature>
<feature type="transmembrane region" description="Helical" evidence="10">
    <location>
        <begin position="439"/>
        <end position="458"/>
    </location>
</feature>
<proteinExistence type="inferred from homology"/>
<dbReference type="SMART" id="SM00382">
    <property type="entry name" value="AAA"/>
    <property type="match status" value="1"/>
</dbReference>
<feature type="transmembrane region" description="Helical" evidence="10">
    <location>
        <begin position="549"/>
        <end position="570"/>
    </location>
</feature>
<dbReference type="GO" id="GO:0016887">
    <property type="term" value="F:ATP hydrolysis activity"/>
    <property type="evidence" value="ECO:0007669"/>
    <property type="project" value="InterPro"/>
</dbReference>
<dbReference type="InterPro" id="IPR003439">
    <property type="entry name" value="ABC_transporter-like_ATP-bd"/>
</dbReference>
<organism evidence="13 14">
    <name type="scientific">Pholiota conissans</name>
    <dbReference type="NCBI Taxonomy" id="109636"/>
    <lineage>
        <taxon>Eukaryota</taxon>
        <taxon>Fungi</taxon>
        <taxon>Dikarya</taxon>
        <taxon>Basidiomycota</taxon>
        <taxon>Agaricomycotina</taxon>
        <taxon>Agaricomycetes</taxon>
        <taxon>Agaricomycetidae</taxon>
        <taxon>Agaricales</taxon>
        <taxon>Agaricineae</taxon>
        <taxon>Strophariaceae</taxon>
        <taxon>Pholiota</taxon>
    </lineage>
</organism>
<reference evidence="13" key="1">
    <citation type="submission" date="2020-11" db="EMBL/GenBank/DDBJ databases">
        <authorList>
            <consortium name="DOE Joint Genome Institute"/>
            <person name="Ahrendt S."/>
            <person name="Riley R."/>
            <person name="Andreopoulos W."/>
            <person name="Labutti K."/>
            <person name="Pangilinan J."/>
            <person name="Ruiz-Duenas F.J."/>
            <person name="Barrasa J.M."/>
            <person name="Sanchez-Garcia M."/>
            <person name="Camarero S."/>
            <person name="Miyauchi S."/>
            <person name="Serrano A."/>
            <person name="Linde D."/>
            <person name="Babiker R."/>
            <person name="Drula E."/>
            <person name="Ayuso-Fernandez I."/>
            <person name="Pacheco R."/>
            <person name="Padilla G."/>
            <person name="Ferreira P."/>
            <person name="Barriuso J."/>
            <person name="Kellner H."/>
            <person name="Castanera R."/>
            <person name="Alfaro M."/>
            <person name="Ramirez L."/>
            <person name="Pisabarro A.G."/>
            <person name="Kuo A."/>
            <person name="Tritt A."/>
            <person name="Lipzen A."/>
            <person name="He G."/>
            <person name="Yan M."/>
            <person name="Ng V."/>
            <person name="Cullen D."/>
            <person name="Martin F."/>
            <person name="Rosso M.-N."/>
            <person name="Henrissat B."/>
            <person name="Hibbett D."/>
            <person name="Martinez A.T."/>
            <person name="Grigoriev I.V."/>
        </authorList>
    </citation>
    <scope>NUCLEOTIDE SEQUENCE</scope>
    <source>
        <strain evidence="13">CIRM-BRFM 674</strain>
    </source>
</reference>
<dbReference type="InterPro" id="IPR036640">
    <property type="entry name" value="ABC1_TM_sf"/>
</dbReference>
<keyword evidence="14" id="KW-1185">Reference proteome</keyword>
<dbReference type="CDD" id="cd18583">
    <property type="entry name" value="ABC_6TM_HMT1"/>
    <property type="match status" value="1"/>
</dbReference>
<dbReference type="PROSITE" id="PS00211">
    <property type="entry name" value="ABC_TRANSPORTER_1"/>
    <property type="match status" value="1"/>
</dbReference>
<feature type="compositionally biased region" description="Basic residues" evidence="9">
    <location>
        <begin position="1148"/>
        <end position="1163"/>
    </location>
</feature>
<feature type="region of interest" description="Disordered" evidence="9">
    <location>
        <begin position="950"/>
        <end position="1163"/>
    </location>
</feature>
<feature type="compositionally biased region" description="Low complexity" evidence="9">
    <location>
        <begin position="1124"/>
        <end position="1142"/>
    </location>
</feature>
<evidence type="ECO:0000256" key="2">
    <source>
        <dbReference type="ARBA" id="ARBA00022448"/>
    </source>
</evidence>
<feature type="compositionally biased region" description="Low complexity" evidence="9">
    <location>
        <begin position="1031"/>
        <end position="1049"/>
    </location>
</feature>
<dbReference type="InterPro" id="IPR011527">
    <property type="entry name" value="ABC1_TM_dom"/>
</dbReference>
<evidence type="ECO:0000256" key="9">
    <source>
        <dbReference type="SAM" id="MobiDB-lite"/>
    </source>
</evidence>
<feature type="transmembrane region" description="Helical" evidence="10">
    <location>
        <begin position="132"/>
        <end position="152"/>
    </location>
</feature>
<dbReference type="Proteomes" id="UP000807469">
    <property type="component" value="Unassembled WGS sequence"/>
</dbReference>
<comment type="similarity">
    <text evidence="8">Belongs to the ABC transporter superfamily. ABCB family. Heavy Metal importer (TC 3.A.1.210) subfamily.</text>
</comment>
<evidence type="ECO:0000256" key="8">
    <source>
        <dbReference type="ARBA" id="ARBA00024363"/>
    </source>
</evidence>
<dbReference type="FunFam" id="3.40.50.300:FF:000287">
    <property type="entry name" value="Multidrug ABC transporter ATP-binding protein"/>
    <property type="match status" value="1"/>
</dbReference>
<evidence type="ECO:0000259" key="11">
    <source>
        <dbReference type="PROSITE" id="PS50893"/>
    </source>
</evidence>
<evidence type="ECO:0000256" key="1">
    <source>
        <dbReference type="ARBA" id="ARBA00004141"/>
    </source>
</evidence>
<dbReference type="GO" id="GO:0016020">
    <property type="term" value="C:membrane"/>
    <property type="evidence" value="ECO:0007669"/>
    <property type="project" value="UniProtKB-SubCell"/>
</dbReference>
<dbReference type="InterPro" id="IPR003593">
    <property type="entry name" value="AAA+_ATPase"/>
</dbReference>
<feature type="transmembrane region" description="Helical" evidence="10">
    <location>
        <begin position="464"/>
        <end position="485"/>
    </location>
</feature>
<evidence type="ECO:0000259" key="12">
    <source>
        <dbReference type="PROSITE" id="PS50929"/>
    </source>
</evidence>
<comment type="caution">
    <text evidence="13">The sequence shown here is derived from an EMBL/GenBank/DDBJ whole genome shotgun (WGS) entry which is preliminary data.</text>
</comment>
<evidence type="ECO:0000256" key="7">
    <source>
        <dbReference type="ARBA" id="ARBA00023136"/>
    </source>
</evidence>
<protein>
    <submittedName>
        <fullName evidence="13">Uncharacterized protein</fullName>
    </submittedName>
</protein>
<dbReference type="InterPro" id="IPR027417">
    <property type="entry name" value="P-loop_NTPase"/>
</dbReference>
<keyword evidence="2" id="KW-0813">Transport</keyword>
<feature type="domain" description="ABC transporter" evidence="11">
    <location>
        <begin position="644"/>
        <end position="891"/>
    </location>
</feature>
<dbReference type="PROSITE" id="PS50893">
    <property type="entry name" value="ABC_TRANSPORTER_2"/>
    <property type="match status" value="1"/>
</dbReference>
<dbReference type="Gene3D" id="1.20.1560.10">
    <property type="entry name" value="ABC transporter type 1, transmembrane domain"/>
    <property type="match status" value="1"/>
</dbReference>
<dbReference type="OrthoDB" id="6500128at2759"/>
<dbReference type="SUPFAM" id="SSF52540">
    <property type="entry name" value="P-loop containing nucleoside triphosphate hydrolases"/>
    <property type="match status" value="1"/>
</dbReference>
<dbReference type="InterPro" id="IPR017871">
    <property type="entry name" value="ABC_transporter-like_CS"/>
</dbReference>
<keyword evidence="5" id="KW-0067">ATP-binding</keyword>
<evidence type="ECO:0000313" key="14">
    <source>
        <dbReference type="Proteomes" id="UP000807469"/>
    </source>
</evidence>
<accession>A0A9P5ZBN6</accession>
<keyword evidence="3 10" id="KW-0812">Transmembrane</keyword>
<sequence>MMVFEMASPLLPTFVARVLSPAFVFFSVLSLLIIRPQVQPPNSPSPITPVVVATAIPRRAFILTFLTLISLTYLLDGLSFVLFAVIDHDWPRHSGIPINTVTGLIAFSGLAALGTWKDIHGVNVWLLKRIKIAITSSLVLDTSLAVILALHLRQGGTQPIFSIRNLIHVVFPAFRVILLLPLLVGLVTPRIIYSSVGSFDDIESPEPTTSTFLLPPGAGAHSSVGLSGLNGEGSKYGTFHPTRSNLQASAPVTRPATPAPSTAPTDTKVEITSFIGYECLNILLPLQTDKPEISFEPSWGELWKRLRRLSPYLWPKNDRWLQLLAALCLFILLLGRVVNLAMPLTLGRLVQILEGQREGTLWPYLFGYTALRFLQGSGGLSALQDCLWTPVMQYSDREMSQLSFDHLLNLSYAWHTKRKTGEILRVLDRGAAINHTLELILFSILPTFIDIGVALVAFCIFFQWTLALVIFFVMFAYVAASVTLTQWRTRLRRQMNERDIATRGIHTDCLLNYETVKYFGGEEHEGQRYSEAIREYQALEYKVIISLNLLNLVQNFIITSGLLVGSLIVARQITSEAKHSASKFVIFITYLAQLYGPLNQLGRIYRSVNQSLVDTEKLLALLNEPTEVNDKYGATNLVVHSGEIEFDNVHFSYDGGRTHAINGVSFKVPKGSSVALVGESGAGKSTILRLLYRFYDLHEGQGRILIDGQDIRDVTQKSLRQAIGVVPQDSVLFNSSIRYNIGYGKFNSTSEEIESAAKSAQMHDRIMSFPDGYDTKVGERGVRLSGGEKQRVAIARTLLKNPPILLLDEATRQDFFGFPRTDALDTSTEKDIQKALQNLVKGRSSLSIAHRLSTIASADLILVLKDGQIYEQGNFRELMELDGLFASMWANQVSSTDEPAASIADSSVKKELSGYLVEAAEAEDAQPSTSENAGEPLSEIIPSDIIEFAPSGSAEDVPAPAEPAVTSPVPFPSEDVPVPEAPVGTPPVQEITSPEPVIYSPSPISSPIAFPTSGDDDPDVQRLEETPPSPRVASAAPVPVLASAPGLAVTFGSSVNSPPSRTGTPDPDSEPKRKRISSQNFQRLARRISLTTRRSGSSTSIIPSIPGFKRDQSPRVSTDESHTASNAGPSSNSPAASVTGTGDDAKGKLKKKDKKDKTKKGTL</sequence>